<keyword evidence="6" id="KW-0418">Kinase</keyword>
<dbReference type="PRINTS" id="PR00344">
    <property type="entry name" value="BCTRLSENSOR"/>
</dbReference>
<dbReference type="Gene3D" id="1.10.287.130">
    <property type="match status" value="1"/>
</dbReference>
<dbReference type="Gene3D" id="3.30.565.10">
    <property type="entry name" value="Histidine kinase-like ATPase, C-terminal domain"/>
    <property type="match status" value="1"/>
</dbReference>
<dbReference type="FunFam" id="2.60.40.10:FF:000791">
    <property type="entry name" value="Two-component system sensor histidine kinase/response regulator"/>
    <property type="match status" value="1"/>
</dbReference>
<accession>A0A3B7MQY1</accession>
<dbReference type="InterPro" id="IPR004358">
    <property type="entry name" value="Sig_transdc_His_kin-like_C"/>
</dbReference>
<dbReference type="InterPro" id="IPR036097">
    <property type="entry name" value="HisK_dim/P_sf"/>
</dbReference>
<keyword evidence="5" id="KW-0547">Nucleotide-binding</keyword>
<dbReference type="InterPro" id="IPR011110">
    <property type="entry name" value="Reg_prop"/>
</dbReference>
<keyword evidence="9" id="KW-0805">Transcription regulation</keyword>
<keyword evidence="10" id="KW-0804">Transcription</keyword>
<feature type="domain" description="Histidine kinase" evidence="15">
    <location>
        <begin position="882"/>
        <end position="1095"/>
    </location>
</feature>
<proteinExistence type="predicted"/>
<evidence type="ECO:0000256" key="10">
    <source>
        <dbReference type="ARBA" id="ARBA00023163"/>
    </source>
</evidence>
<dbReference type="CDD" id="cd00146">
    <property type="entry name" value="PKD"/>
    <property type="match status" value="1"/>
</dbReference>
<evidence type="ECO:0000313" key="18">
    <source>
        <dbReference type="Proteomes" id="UP000263900"/>
    </source>
</evidence>
<dbReference type="Gene3D" id="1.10.10.60">
    <property type="entry name" value="Homeodomain-like"/>
    <property type="match status" value="1"/>
</dbReference>
<keyword evidence="12" id="KW-0175">Coiled coil</keyword>
<protein>
    <recommendedName>
        <fullName evidence="2">histidine kinase</fullName>
        <ecNumber evidence="2">2.7.13.3</ecNumber>
    </recommendedName>
</protein>
<comment type="catalytic activity">
    <reaction evidence="1">
        <text>ATP + protein L-histidine = ADP + protein N-phospho-L-histidine.</text>
        <dbReference type="EC" id="2.7.13.3"/>
    </reaction>
</comment>
<gene>
    <name evidence="17" type="ORF">D3H65_15900</name>
</gene>
<evidence type="ECO:0000259" key="15">
    <source>
        <dbReference type="PROSITE" id="PS50109"/>
    </source>
</evidence>
<dbReference type="InterPro" id="IPR011006">
    <property type="entry name" value="CheY-like_superfamily"/>
</dbReference>
<dbReference type="SUPFAM" id="SSF55874">
    <property type="entry name" value="ATPase domain of HSP90 chaperone/DNA topoisomerase II/histidine kinase"/>
    <property type="match status" value="1"/>
</dbReference>
<evidence type="ECO:0000256" key="3">
    <source>
        <dbReference type="ARBA" id="ARBA00022553"/>
    </source>
</evidence>
<evidence type="ECO:0000313" key="17">
    <source>
        <dbReference type="EMBL" id="AXY75376.1"/>
    </source>
</evidence>
<dbReference type="Pfam" id="PF07494">
    <property type="entry name" value="Reg_prop"/>
    <property type="match status" value="5"/>
</dbReference>
<dbReference type="GO" id="GO:0003700">
    <property type="term" value="F:DNA-binding transcription factor activity"/>
    <property type="evidence" value="ECO:0007669"/>
    <property type="project" value="InterPro"/>
</dbReference>
<evidence type="ECO:0000256" key="5">
    <source>
        <dbReference type="ARBA" id="ARBA00022741"/>
    </source>
</evidence>
<evidence type="ECO:0000256" key="7">
    <source>
        <dbReference type="ARBA" id="ARBA00022840"/>
    </source>
</evidence>
<dbReference type="InterPro" id="IPR003661">
    <property type="entry name" value="HisK_dim/P_dom"/>
</dbReference>
<dbReference type="SUPFAM" id="SSF46689">
    <property type="entry name" value="Homeodomain-like"/>
    <property type="match status" value="1"/>
</dbReference>
<dbReference type="GO" id="GO:0005524">
    <property type="term" value="F:ATP binding"/>
    <property type="evidence" value="ECO:0007669"/>
    <property type="project" value="UniProtKB-KW"/>
</dbReference>
<keyword evidence="18" id="KW-1185">Reference proteome</keyword>
<name>A0A3B7MQY1_9BACT</name>
<evidence type="ECO:0000259" key="14">
    <source>
        <dbReference type="PROSITE" id="PS01124"/>
    </source>
</evidence>
<dbReference type="Gene3D" id="2.60.40.10">
    <property type="entry name" value="Immunoglobulins"/>
    <property type="match status" value="1"/>
</dbReference>
<evidence type="ECO:0000256" key="6">
    <source>
        <dbReference type="ARBA" id="ARBA00022777"/>
    </source>
</evidence>
<dbReference type="PROSITE" id="PS50109">
    <property type="entry name" value="HIS_KIN"/>
    <property type="match status" value="1"/>
</dbReference>
<dbReference type="InterPro" id="IPR005467">
    <property type="entry name" value="His_kinase_dom"/>
</dbReference>
<feature type="modified residue" description="4-aspartylphosphate" evidence="11">
    <location>
        <position position="1191"/>
    </location>
</feature>
<keyword evidence="3 11" id="KW-0597">Phosphoprotein</keyword>
<evidence type="ECO:0000259" key="16">
    <source>
        <dbReference type="PROSITE" id="PS50110"/>
    </source>
</evidence>
<dbReference type="InterPro" id="IPR018060">
    <property type="entry name" value="HTH_AraC"/>
</dbReference>
<evidence type="ECO:0000256" key="8">
    <source>
        <dbReference type="ARBA" id="ARBA00023012"/>
    </source>
</evidence>
<evidence type="ECO:0000256" key="2">
    <source>
        <dbReference type="ARBA" id="ARBA00012438"/>
    </source>
</evidence>
<dbReference type="CDD" id="cd00075">
    <property type="entry name" value="HATPase"/>
    <property type="match status" value="1"/>
</dbReference>
<dbReference type="PROSITE" id="PS50110">
    <property type="entry name" value="RESPONSE_REGULATORY"/>
    <property type="match status" value="1"/>
</dbReference>
<dbReference type="Pfam" id="PF00072">
    <property type="entry name" value="Response_reg"/>
    <property type="match status" value="1"/>
</dbReference>
<dbReference type="InterPro" id="IPR013783">
    <property type="entry name" value="Ig-like_fold"/>
</dbReference>
<dbReference type="InterPro" id="IPR011123">
    <property type="entry name" value="Y_Y_Y"/>
</dbReference>
<dbReference type="PANTHER" id="PTHR43547:SF2">
    <property type="entry name" value="HYBRID SIGNAL TRANSDUCTION HISTIDINE KINASE C"/>
    <property type="match status" value="1"/>
</dbReference>
<dbReference type="Proteomes" id="UP000263900">
    <property type="component" value="Chromosome"/>
</dbReference>
<dbReference type="Gene3D" id="3.40.50.2300">
    <property type="match status" value="1"/>
</dbReference>
<dbReference type="SUPFAM" id="SSF50998">
    <property type="entry name" value="Quinoprotein alcohol dehydrogenase-like"/>
    <property type="match status" value="1"/>
</dbReference>
<evidence type="ECO:0000256" key="9">
    <source>
        <dbReference type="ARBA" id="ARBA00023015"/>
    </source>
</evidence>
<dbReference type="PROSITE" id="PS01124">
    <property type="entry name" value="HTH_ARAC_FAMILY_2"/>
    <property type="match status" value="1"/>
</dbReference>
<dbReference type="PANTHER" id="PTHR43547">
    <property type="entry name" value="TWO-COMPONENT HISTIDINE KINASE"/>
    <property type="match status" value="1"/>
</dbReference>
<dbReference type="FunFam" id="3.30.565.10:FF:000037">
    <property type="entry name" value="Hybrid sensor histidine kinase/response regulator"/>
    <property type="match status" value="1"/>
</dbReference>
<evidence type="ECO:0000256" key="1">
    <source>
        <dbReference type="ARBA" id="ARBA00000085"/>
    </source>
</evidence>
<keyword evidence="13" id="KW-1133">Transmembrane helix</keyword>
<dbReference type="SUPFAM" id="SSF47384">
    <property type="entry name" value="Homodimeric domain of signal transducing histidine kinase"/>
    <property type="match status" value="1"/>
</dbReference>
<dbReference type="InterPro" id="IPR001789">
    <property type="entry name" value="Sig_transdc_resp-reg_receiver"/>
</dbReference>
<keyword evidence="13" id="KW-0472">Membrane</keyword>
<dbReference type="SUPFAM" id="SSF52172">
    <property type="entry name" value="CheY-like"/>
    <property type="match status" value="1"/>
</dbReference>
<dbReference type="Pfam" id="PF12833">
    <property type="entry name" value="HTH_18"/>
    <property type="match status" value="1"/>
</dbReference>
<dbReference type="InterPro" id="IPR003594">
    <property type="entry name" value="HATPase_dom"/>
</dbReference>
<evidence type="ECO:0000256" key="11">
    <source>
        <dbReference type="PROSITE-ProRule" id="PRU00169"/>
    </source>
</evidence>
<keyword evidence="7" id="KW-0067">ATP-binding</keyword>
<dbReference type="InterPro" id="IPR015943">
    <property type="entry name" value="WD40/YVTN_repeat-like_dom_sf"/>
</dbReference>
<dbReference type="Gene3D" id="2.130.10.10">
    <property type="entry name" value="YVTN repeat-like/Quinoprotein amine dehydrogenase"/>
    <property type="match status" value="2"/>
</dbReference>
<reference evidence="17 18" key="1">
    <citation type="submission" date="2018-09" db="EMBL/GenBank/DDBJ databases">
        <title>Genome sequencing of strain 6GH32-13.</title>
        <authorList>
            <person name="Weon H.-Y."/>
            <person name="Heo J."/>
            <person name="Kwon S.-W."/>
        </authorList>
    </citation>
    <scope>NUCLEOTIDE SEQUENCE [LARGE SCALE GENOMIC DNA]</scope>
    <source>
        <strain evidence="17 18">5GH32-13</strain>
    </source>
</reference>
<dbReference type="SUPFAM" id="SSF63829">
    <property type="entry name" value="Calcium-dependent phosphotriesterase"/>
    <property type="match status" value="1"/>
</dbReference>
<evidence type="ECO:0000256" key="13">
    <source>
        <dbReference type="SAM" id="Phobius"/>
    </source>
</evidence>
<keyword evidence="8" id="KW-0902">Two-component regulatory system</keyword>
<dbReference type="OrthoDB" id="9809670at2"/>
<feature type="coiled-coil region" evidence="12">
    <location>
        <begin position="805"/>
        <end position="867"/>
    </location>
</feature>
<dbReference type="SMART" id="SM00342">
    <property type="entry name" value="HTH_ARAC"/>
    <property type="match status" value="1"/>
</dbReference>
<dbReference type="EC" id="2.7.13.3" evidence="2"/>
<keyword evidence="13" id="KW-0812">Transmembrane</keyword>
<dbReference type="SMART" id="SM00388">
    <property type="entry name" value="HisKA"/>
    <property type="match status" value="1"/>
</dbReference>
<dbReference type="InterPro" id="IPR009057">
    <property type="entry name" value="Homeodomain-like_sf"/>
</dbReference>
<dbReference type="KEGG" id="pseg:D3H65_15900"/>
<sequence length="1412" mass="159937">MNMRKFVASIFCVLLFQLVVGADHPRIIRLGVEKGLSNNSIRCIYQDRDGFIWFGTFDGLNRYDGYEFKVFRNKQNDSLSLPHNYIYSIHQDQQKKLWVGTGQGLSIYNDLTSNFSPAFFFPYGSKTRQKITANVNQVASDDKGNVFIATNGRGLMVQRAGANTAIQIPVKGGTIQGVEYGVDVEIDQQQRVWLFVSGAGLCRYNYGTQQVELVSSAIKFANTFVSDSEDHLWVGSANGLHQFSITGMGYVKTYSAEQGKLSSNNIASLSFDKERNLWIGTEGAGVNILNPATGQLTYILPGEDSRSLSSESVTVIYHDNESRHWMGTLKGGLNIIDPQISQFRTIAHDPLNSNSLVNNFAACFFEDGGGNLYIGTDGGGMSIWNRKTNQFEHFRHNAANPHSLSSNMVTSILEDNRQQVWVATFGGGINKFNKRSGQFEHYRCVNDSTGIENRNVWKLCMDHENTLWATSFGSGKLYRYDEKANRFEVFGQVLYDLISILEDRNGVLWAGNSHQLIRIDRQNKKHQYFEIGKPVRAIYEDKQGNCWLGTEGGGIVLFDRAGGKVIARYGDADGLCNNSVLNISENGRGDLWLSTFNGLSCFNATQKKFTNYYQSDGLPSNQFIYSAALRLRSGELVFGSINGFVLFDPGNIAPRNFMPPVLITGLRVNNRLVSDEDGYINGISDHHISSLHIPYNKAVVSVDFAALEYSSPGKIRYGYFLDGWDKDWNYTSKIRTANYTNLREGSYTLYIKSTNAAGVWNTRQTIIQITVLPPWYRTWWAFLLYACIGIGVLYLYLTYKARQTRLEYQVQIARLNGDNERAEREKSEALLGLEKAERQRSETELELAKAEKEKGEAELEAQRVINEKERELNHKKEAFFTNISHEFRTPLTLVLNPIKDLIKNKEGGTNTADLRLIYQNAGRMLRLVDQLLLFQKADSELDRLKISKIDLTALTKEVYNSFTQVAKAKKIEYQLFLDDEEELVIYADREKLEVIFYNLLSNAFKYTPNEGKVWFHVTVEEGCVRIEIRDSGPGIPRHAREKLFERFYQANTAKAGFGIGLFLVKHFVQAHKGVIDYTTEAGVGTAFFVQLPLGVEHLAGQEIVEERVESNAIIEELPEATAGEEDDEELQQAHTPLTTESRSILVVDDNAEIRQYIRQLFKGQFSVYEAQSGEEALTMAHQYQPDIIISDVVMQEMTGIELCQRIKGDSALGHIPVILVTGNASTEARLRGVEGGADDYISKPFEKDLLIARVAALLRSRNNLQKYFYNEITFQHNPYKISTDYKEFLDNCIGIVEAHLDDDQFSIVTLARELGMSYSKMNKKIKAVSGQPANAFVRFIRLRKAAELFINTNYNISETAFMVGISDIKHFRKHFTSLFGMKPSAYIEKYRRYMGKQYQLNEKVVKRDEPAR</sequence>
<dbReference type="GO" id="GO:0043565">
    <property type="term" value="F:sequence-specific DNA binding"/>
    <property type="evidence" value="ECO:0007669"/>
    <property type="project" value="InterPro"/>
</dbReference>
<dbReference type="SMART" id="SM00448">
    <property type="entry name" value="REC"/>
    <property type="match status" value="1"/>
</dbReference>
<evidence type="ECO:0000256" key="4">
    <source>
        <dbReference type="ARBA" id="ARBA00022679"/>
    </source>
</evidence>
<dbReference type="EMBL" id="CP032157">
    <property type="protein sequence ID" value="AXY75376.1"/>
    <property type="molecule type" value="Genomic_DNA"/>
</dbReference>
<feature type="domain" description="HTH araC/xylS-type" evidence="14">
    <location>
        <begin position="1290"/>
        <end position="1389"/>
    </location>
</feature>
<feature type="domain" description="Response regulatory" evidence="16">
    <location>
        <begin position="1143"/>
        <end position="1258"/>
    </location>
</feature>
<dbReference type="CDD" id="cd00082">
    <property type="entry name" value="HisKA"/>
    <property type="match status" value="1"/>
</dbReference>
<feature type="transmembrane region" description="Helical" evidence="13">
    <location>
        <begin position="779"/>
        <end position="797"/>
    </location>
</feature>
<evidence type="ECO:0000256" key="12">
    <source>
        <dbReference type="SAM" id="Coils"/>
    </source>
</evidence>
<dbReference type="Pfam" id="PF07495">
    <property type="entry name" value="Y_Y_Y"/>
    <property type="match status" value="1"/>
</dbReference>
<dbReference type="SMART" id="SM00387">
    <property type="entry name" value="HATPase_c"/>
    <property type="match status" value="1"/>
</dbReference>
<dbReference type="GO" id="GO:0000155">
    <property type="term" value="F:phosphorelay sensor kinase activity"/>
    <property type="evidence" value="ECO:0007669"/>
    <property type="project" value="InterPro"/>
</dbReference>
<dbReference type="Pfam" id="PF02518">
    <property type="entry name" value="HATPase_c"/>
    <property type="match status" value="1"/>
</dbReference>
<dbReference type="InterPro" id="IPR036890">
    <property type="entry name" value="HATPase_C_sf"/>
</dbReference>
<dbReference type="InterPro" id="IPR011047">
    <property type="entry name" value="Quinoprotein_ADH-like_sf"/>
</dbReference>
<dbReference type="Pfam" id="PF00512">
    <property type="entry name" value="HisKA"/>
    <property type="match status" value="1"/>
</dbReference>
<organism evidence="17 18">
    <name type="scientific">Paraflavitalea soli</name>
    <dbReference type="NCBI Taxonomy" id="2315862"/>
    <lineage>
        <taxon>Bacteria</taxon>
        <taxon>Pseudomonadati</taxon>
        <taxon>Bacteroidota</taxon>
        <taxon>Chitinophagia</taxon>
        <taxon>Chitinophagales</taxon>
        <taxon>Chitinophagaceae</taxon>
        <taxon>Paraflavitalea</taxon>
    </lineage>
</organism>
<keyword evidence="4" id="KW-0808">Transferase</keyword>